<evidence type="ECO:0000259" key="1">
    <source>
        <dbReference type="Pfam" id="PF00149"/>
    </source>
</evidence>
<name>A0A0D2GFV6_9EURO</name>
<sequence length="267" mass="29812">MAVQILSDLHLEVPKGYDVFEIVPKAPYLALLGDVGTVAPTHKDDYLGFLTLQLRQFRAVLLVPGNHEAYHSAWPETLNVLRTFERDVRKDASLGEFVLLDRATFWLPGTNVAILGCSLFSSVPANDEVAVSMGLNDFFHTRDWDVGTHNQAHRRDLAWLNAQVVDLGQADVKIMILSHWSPSLDGRAIDPKHVGSPIARAFSTDLSDEACYQSDKVKVWAFGHTHYNCDFTVQREGGAGRLRLLANQRGYYFSQAEGFDGEKIVEV</sequence>
<evidence type="ECO:0000313" key="2">
    <source>
        <dbReference type="EMBL" id="KIW71079.1"/>
    </source>
</evidence>
<gene>
    <name evidence="2" type="ORF">PV04_03287</name>
</gene>
<reference evidence="2 3" key="1">
    <citation type="submission" date="2015-01" db="EMBL/GenBank/DDBJ databases">
        <title>The Genome Sequence of Capronia semiimmersa CBS27337.</title>
        <authorList>
            <consortium name="The Broad Institute Genomics Platform"/>
            <person name="Cuomo C."/>
            <person name="de Hoog S."/>
            <person name="Gorbushina A."/>
            <person name="Stielow B."/>
            <person name="Teixiera M."/>
            <person name="Abouelleil A."/>
            <person name="Chapman S.B."/>
            <person name="Priest M."/>
            <person name="Young S.K."/>
            <person name="Wortman J."/>
            <person name="Nusbaum C."/>
            <person name="Birren B."/>
        </authorList>
    </citation>
    <scope>NUCLEOTIDE SEQUENCE [LARGE SCALE GENOMIC DNA]</scope>
    <source>
        <strain evidence="2 3">CBS 27337</strain>
    </source>
</reference>
<dbReference type="InterPro" id="IPR004843">
    <property type="entry name" value="Calcineurin-like_PHP"/>
</dbReference>
<accession>A0A0D2GFV6</accession>
<dbReference type="EMBL" id="KN846957">
    <property type="protein sequence ID" value="KIW71079.1"/>
    <property type="molecule type" value="Genomic_DNA"/>
</dbReference>
<keyword evidence="3" id="KW-1185">Reference proteome</keyword>
<dbReference type="AlphaFoldDB" id="A0A0D2GFV6"/>
<dbReference type="Proteomes" id="UP000054266">
    <property type="component" value="Unassembled WGS sequence"/>
</dbReference>
<feature type="domain" description="Calcineurin-like phosphoesterase" evidence="1">
    <location>
        <begin position="5"/>
        <end position="227"/>
    </location>
</feature>
<dbReference type="SUPFAM" id="SSF56300">
    <property type="entry name" value="Metallo-dependent phosphatases"/>
    <property type="match status" value="1"/>
</dbReference>
<dbReference type="Gene3D" id="3.60.21.10">
    <property type="match status" value="1"/>
</dbReference>
<organism evidence="2 3">
    <name type="scientific">Phialophora macrospora</name>
    <dbReference type="NCBI Taxonomy" id="1851006"/>
    <lineage>
        <taxon>Eukaryota</taxon>
        <taxon>Fungi</taxon>
        <taxon>Dikarya</taxon>
        <taxon>Ascomycota</taxon>
        <taxon>Pezizomycotina</taxon>
        <taxon>Eurotiomycetes</taxon>
        <taxon>Chaetothyriomycetidae</taxon>
        <taxon>Chaetothyriales</taxon>
        <taxon>Herpotrichiellaceae</taxon>
        <taxon>Phialophora</taxon>
    </lineage>
</organism>
<dbReference type="PANTHER" id="PTHR37844:SF2">
    <property type="entry name" value="SER_THR PROTEIN PHOSPHATASE SUPERFAMILY (AFU_ORTHOLOGUE AFUA_1G14840)"/>
    <property type="match status" value="1"/>
</dbReference>
<dbReference type="GO" id="GO:0016787">
    <property type="term" value="F:hydrolase activity"/>
    <property type="evidence" value="ECO:0007669"/>
    <property type="project" value="InterPro"/>
</dbReference>
<dbReference type="Pfam" id="PF00149">
    <property type="entry name" value="Metallophos"/>
    <property type="match status" value="1"/>
</dbReference>
<dbReference type="PANTHER" id="PTHR37844">
    <property type="entry name" value="SER/THR PROTEIN PHOSPHATASE SUPERFAMILY (AFU_ORTHOLOGUE AFUA_1G14840)"/>
    <property type="match status" value="1"/>
</dbReference>
<dbReference type="HOGENOM" id="CLU_060372_0_1_1"/>
<protein>
    <recommendedName>
        <fullName evidence="1">Calcineurin-like phosphoesterase domain-containing protein</fullName>
    </recommendedName>
</protein>
<dbReference type="InterPro" id="IPR029052">
    <property type="entry name" value="Metallo-depent_PP-like"/>
</dbReference>
<proteinExistence type="predicted"/>
<evidence type="ECO:0000313" key="3">
    <source>
        <dbReference type="Proteomes" id="UP000054266"/>
    </source>
</evidence>